<proteinExistence type="predicted"/>
<gene>
    <name evidence="1" type="ORF">EMO91_10760</name>
</gene>
<accession>A0A5M9ZHG2</accession>
<reference evidence="1 2" key="1">
    <citation type="journal article" date="2019" name="Syst. Appl. Microbiol.">
        <title>Characterization of Bifidobacterium species in feaces of the Egyptian fruit bat: Description of B. vespertilionis sp. nov. and B. rousetti sp. nov.</title>
        <authorList>
            <person name="Modesto M."/>
            <person name="Satti M."/>
            <person name="Watanabe K."/>
            <person name="Puglisi E."/>
            <person name="Morelli L."/>
            <person name="Huang C.-H."/>
            <person name="Liou J.-S."/>
            <person name="Miyashita M."/>
            <person name="Tamura T."/>
            <person name="Saito S."/>
            <person name="Mori K."/>
            <person name="Huang L."/>
            <person name="Sciavilla P."/>
            <person name="Sandri C."/>
            <person name="Spiezio C."/>
            <person name="Vitali F."/>
            <person name="Cavalieri D."/>
            <person name="Perpetuini G."/>
            <person name="Tofalo R."/>
            <person name="Bonetti A."/>
            <person name="Arita M."/>
            <person name="Mattarelli P."/>
        </authorList>
    </citation>
    <scope>NUCLEOTIDE SEQUENCE [LARGE SCALE GENOMIC DNA]</scope>
    <source>
        <strain evidence="1 2">RST17</strain>
    </source>
</reference>
<dbReference type="Proteomes" id="UP000410049">
    <property type="component" value="Unassembled WGS sequence"/>
</dbReference>
<organism evidence="1 2">
    <name type="scientific">Bifidobacterium myosotis</name>
    <dbReference type="NCBI Taxonomy" id="1630166"/>
    <lineage>
        <taxon>Bacteria</taxon>
        <taxon>Bacillati</taxon>
        <taxon>Actinomycetota</taxon>
        <taxon>Actinomycetes</taxon>
        <taxon>Bifidobacteriales</taxon>
        <taxon>Bifidobacteriaceae</taxon>
        <taxon>Bifidobacterium</taxon>
    </lineage>
</organism>
<dbReference type="AlphaFoldDB" id="A0A5M9ZHG2"/>
<dbReference type="RefSeq" id="WP_150379956.1">
    <property type="nucleotide sequence ID" value="NZ_RZUH01000009.1"/>
</dbReference>
<name>A0A5M9ZHG2_9BIFI</name>
<protein>
    <submittedName>
        <fullName evidence="1">Uncharacterized protein</fullName>
    </submittedName>
</protein>
<sequence>MALDPMTGVAAAADARARRSAALVRVRAAAERGDFRHCLADLFTEAARDPALMRLHIWRVEQAAFDNKTSLCKRHARLAAQWCGTDAGRGGTLTLAWLLDGRTGGARLSAWLMAISFDLKDEKGGHPFVPSGADPFAALRT</sequence>
<evidence type="ECO:0000313" key="2">
    <source>
        <dbReference type="Proteomes" id="UP000410049"/>
    </source>
</evidence>
<comment type="caution">
    <text evidence="1">The sequence shown here is derived from an EMBL/GenBank/DDBJ whole genome shotgun (WGS) entry which is preliminary data.</text>
</comment>
<dbReference type="EMBL" id="RZUH01000009">
    <property type="protein sequence ID" value="KAA8827000.1"/>
    <property type="molecule type" value="Genomic_DNA"/>
</dbReference>
<evidence type="ECO:0000313" key="1">
    <source>
        <dbReference type="EMBL" id="KAA8827000.1"/>
    </source>
</evidence>